<gene>
    <name evidence="2" type="ORF">SAMN04488128_102156</name>
</gene>
<keyword evidence="1" id="KW-0472">Membrane</keyword>
<dbReference type="EMBL" id="FUWZ01000002">
    <property type="protein sequence ID" value="SJZ98465.1"/>
    <property type="molecule type" value="Genomic_DNA"/>
</dbReference>
<accession>A0A1T4Q3R6</accession>
<feature type="transmembrane region" description="Helical" evidence="1">
    <location>
        <begin position="34"/>
        <end position="58"/>
    </location>
</feature>
<evidence type="ECO:0000256" key="1">
    <source>
        <dbReference type="SAM" id="Phobius"/>
    </source>
</evidence>
<organism evidence="2 3">
    <name type="scientific">Chitinophaga eiseniae</name>
    <dbReference type="NCBI Taxonomy" id="634771"/>
    <lineage>
        <taxon>Bacteria</taxon>
        <taxon>Pseudomonadati</taxon>
        <taxon>Bacteroidota</taxon>
        <taxon>Chitinophagia</taxon>
        <taxon>Chitinophagales</taxon>
        <taxon>Chitinophagaceae</taxon>
        <taxon>Chitinophaga</taxon>
    </lineage>
</organism>
<protein>
    <submittedName>
        <fullName evidence="2">Uncharacterized protein</fullName>
    </submittedName>
</protein>
<evidence type="ECO:0000313" key="3">
    <source>
        <dbReference type="Proteomes" id="UP000190367"/>
    </source>
</evidence>
<dbReference type="AlphaFoldDB" id="A0A1T4Q3R6"/>
<proteinExistence type="predicted"/>
<keyword evidence="1" id="KW-1133">Transmembrane helix</keyword>
<keyword evidence="1" id="KW-0812">Transmembrane</keyword>
<dbReference type="STRING" id="634771.SAMN04488128_102156"/>
<evidence type="ECO:0000313" key="2">
    <source>
        <dbReference type="EMBL" id="SJZ98465.1"/>
    </source>
</evidence>
<feature type="transmembrane region" description="Helical" evidence="1">
    <location>
        <begin position="9"/>
        <end position="28"/>
    </location>
</feature>
<name>A0A1T4Q3R6_9BACT</name>
<dbReference type="Proteomes" id="UP000190367">
    <property type="component" value="Unassembled WGS sequence"/>
</dbReference>
<reference evidence="3" key="1">
    <citation type="submission" date="2017-02" db="EMBL/GenBank/DDBJ databases">
        <authorList>
            <person name="Varghese N."/>
            <person name="Submissions S."/>
        </authorList>
    </citation>
    <scope>NUCLEOTIDE SEQUENCE [LARGE SCALE GENOMIC DNA]</scope>
    <source>
        <strain evidence="3">DSM 22224</strain>
    </source>
</reference>
<sequence length="65" mass="7357">MISKVFRGLNAIAFLAIILSYIAVINHWKDVNLYLMIGIVAYCVLIISVGVCMLQLIVKRADERF</sequence>
<keyword evidence="3" id="KW-1185">Reference proteome</keyword>